<dbReference type="PaxDb" id="2903-EOD29462"/>
<dbReference type="InterPro" id="IPR005046">
    <property type="entry name" value="DUF285"/>
</dbReference>
<dbReference type="EnsemblProtists" id="EOD29462">
    <property type="protein sequence ID" value="EOD29462"/>
    <property type="gene ID" value="EMIHUDRAFT_233965"/>
</dbReference>
<evidence type="ECO:0000313" key="3">
    <source>
        <dbReference type="EnsemblProtists" id="EOD29462"/>
    </source>
</evidence>
<evidence type="ECO:0000313" key="4">
    <source>
        <dbReference type="Proteomes" id="UP000013827"/>
    </source>
</evidence>
<dbReference type="InterPro" id="IPR011889">
    <property type="entry name" value="Liste_lipo_26"/>
</dbReference>
<feature type="compositionally biased region" description="Basic and acidic residues" evidence="1">
    <location>
        <begin position="230"/>
        <end position="240"/>
    </location>
</feature>
<protein>
    <recommendedName>
        <fullName evidence="5">SHOCT domain-containing protein</fullName>
    </recommendedName>
</protein>
<keyword evidence="2" id="KW-0812">Transmembrane</keyword>
<dbReference type="KEGG" id="ehx:EMIHUDRAFT_233965"/>
<feature type="transmembrane region" description="Helical" evidence="2">
    <location>
        <begin position="274"/>
        <end position="298"/>
    </location>
</feature>
<dbReference type="Pfam" id="PF03382">
    <property type="entry name" value="DUF285"/>
    <property type="match status" value="1"/>
</dbReference>
<reference evidence="3" key="2">
    <citation type="submission" date="2024-10" db="UniProtKB">
        <authorList>
            <consortium name="EnsemblProtists"/>
        </authorList>
    </citation>
    <scope>IDENTIFICATION</scope>
</reference>
<evidence type="ECO:0000256" key="2">
    <source>
        <dbReference type="SAM" id="Phobius"/>
    </source>
</evidence>
<evidence type="ECO:0008006" key="5">
    <source>
        <dbReference type="Google" id="ProtNLM"/>
    </source>
</evidence>
<feature type="transmembrane region" description="Helical" evidence="2">
    <location>
        <begin position="512"/>
        <end position="533"/>
    </location>
</feature>
<name>A0A0D3K127_EMIH1</name>
<dbReference type="GeneID" id="17274735"/>
<keyword evidence="4" id="KW-1185">Reference proteome</keyword>
<dbReference type="Proteomes" id="UP000013827">
    <property type="component" value="Unassembled WGS sequence"/>
</dbReference>
<feature type="compositionally biased region" description="Low complexity" evidence="1">
    <location>
        <begin position="241"/>
        <end position="251"/>
    </location>
</feature>
<proteinExistence type="predicted"/>
<keyword evidence="2" id="KW-1133">Transmembrane helix</keyword>
<dbReference type="NCBIfam" id="TIGR02167">
    <property type="entry name" value="Liste_lipo_26"/>
    <property type="match status" value="3"/>
</dbReference>
<feature type="transmembrane region" description="Helical" evidence="2">
    <location>
        <begin position="391"/>
        <end position="415"/>
    </location>
</feature>
<reference evidence="4" key="1">
    <citation type="journal article" date="2013" name="Nature">
        <title>Pan genome of the phytoplankton Emiliania underpins its global distribution.</title>
        <authorList>
            <person name="Read B.A."/>
            <person name="Kegel J."/>
            <person name="Klute M.J."/>
            <person name="Kuo A."/>
            <person name="Lefebvre S.C."/>
            <person name="Maumus F."/>
            <person name="Mayer C."/>
            <person name="Miller J."/>
            <person name="Monier A."/>
            <person name="Salamov A."/>
            <person name="Young J."/>
            <person name="Aguilar M."/>
            <person name="Claverie J.M."/>
            <person name="Frickenhaus S."/>
            <person name="Gonzalez K."/>
            <person name="Herman E.K."/>
            <person name="Lin Y.C."/>
            <person name="Napier J."/>
            <person name="Ogata H."/>
            <person name="Sarno A.F."/>
            <person name="Shmutz J."/>
            <person name="Schroeder D."/>
            <person name="de Vargas C."/>
            <person name="Verret F."/>
            <person name="von Dassow P."/>
            <person name="Valentin K."/>
            <person name="Van de Peer Y."/>
            <person name="Wheeler G."/>
            <person name="Dacks J.B."/>
            <person name="Delwiche C.F."/>
            <person name="Dyhrman S.T."/>
            <person name="Glockner G."/>
            <person name="John U."/>
            <person name="Richards T."/>
            <person name="Worden A.Z."/>
            <person name="Zhang X."/>
            <person name="Grigoriev I.V."/>
            <person name="Allen A.E."/>
            <person name="Bidle K."/>
            <person name="Borodovsky M."/>
            <person name="Bowler C."/>
            <person name="Brownlee C."/>
            <person name="Cock J.M."/>
            <person name="Elias M."/>
            <person name="Gladyshev V.N."/>
            <person name="Groth M."/>
            <person name="Guda C."/>
            <person name="Hadaegh A."/>
            <person name="Iglesias-Rodriguez M.D."/>
            <person name="Jenkins J."/>
            <person name="Jones B.M."/>
            <person name="Lawson T."/>
            <person name="Leese F."/>
            <person name="Lindquist E."/>
            <person name="Lobanov A."/>
            <person name="Lomsadze A."/>
            <person name="Malik S.B."/>
            <person name="Marsh M.E."/>
            <person name="Mackinder L."/>
            <person name="Mock T."/>
            <person name="Mueller-Roeber B."/>
            <person name="Pagarete A."/>
            <person name="Parker M."/>
            <person name="Probert I."/>
            <person name="Quesneville H."/>
            <person name="Raines C."/>
            <person name="Rensing S.A."/>
            <person name="Riano-Pachon D.M."/>
            <person name="Richier S."/>
            <person name="Rokitta S."/>
            <person name="Shiraiwa Y."/>
            <person name="Soanes D.M."/>
            <person name="van der Giezen M."/>
            <person name="Wahlund T.M."/>
            <person name="Williams B."/>
            <person name="Wilson W."/>
            <person name="Wolfe G."/>
            <person name="Wurch L.L."/>
        </authorList>
    </citation>
    <scope>NUCLEOTIDE SEQUENCE</scope>
</reference>
<dbReference type="RefSeq" id="XP_005781891.1">
    <property type="nucleotide sequence ID" value="XM_005781834.1"/>
</dbReference>
<feature type="region of interest" description="Disordered" evidence="1">
    <location>
        <begin position="213"/>
        <end position="253"/>
    </location>
</feature>
<sequence>MVDLARLENLKRLLNDGTLTREEFEALKQNELQAGGIDRSSDRGSDCASERSASPAPVIGAPVYGAATGNAVPGAPGASSTPTLAEMGAVFRKELGVAGTNLVELVEASCVVLGVSVKGKSLAQQADECWRVLQSPRGAHLPAGRASAGACSDSEHVGGMKTTDPFAAPMTHDDPHERISERLSRARASAASFASRRSSTRVAPAITESASSASSGLAVDTEAGQVPPSDRAESEGERLFSSRSSAAGSAAPEESKETAGAIGLLRSKVVCLRMLIRVLSLTLFATWVATLFVCNAYWDEGFFGEGGESSISWNQRRTMRTVGVVLVVTQGIIIVAARAALLLQVQQIGLRRVYCLLVLASALSTVGALTTLLIFAVFATWYVEVRFSLKFAIYGSLLPAQSLELAAFVLFVPVVPEWRRRAIFCAAWGAITVTATVAVICVYEGRAMVGAWGTWYYRGTEADSSVEAFRWSAAILAPSYYLADISSVISRPQAAALPLCPPTNRRATAKRLGIALLIFLVVTCALAGVIYVGTCRTQSVFTSREDLRRAIELYDFDDTICNSIFGKSMGAWDVSAVTDMSYLFSPYGDYGGLSDDYSLRTFNQDISAWNVSAATDMSYMFYYARAFNQDISAWNVSAATDMSYMFYFARTFNQDISAWNVSAATDMSYMFSYARAFNQDISAWTVSAVTTMSQMFTFASSFDKVLCSDAWRASKSKASQRWMFLGTNASSANASKWTSKALSGIV</sequence>
<accession>A0A0D3K127</accession>
<feature type="region of interest" description="Disordered" evidence="1">
    <location>
        <begin position="32"/>
        <end position="55"/>
    </location>
</feature>
<feature type="transmembrane region" description="Helical" evidence="2">
    <location>
        <begin position="353"/>
        <end position="379"/>
    </location>
</feature>
<keyword evidence="2" id="KW-0472">Membrane</keyword>
<feature type="compositionally biased region" description="Basic and acidic residues" evidence="1">
    <location>
        <begin position="39"/>
        <end position="49"/>
    </location>
</feature>
<feature type="transmembrane region" description="Helical" evidence="2">
    <location>
        <begin position="422"/>
        <end position="445"/>
    </location>
</feature>
<evidence type="ECO:0000256" key="1">
    <source>
        <dbReference type="SAM" id="MobiDB-lite"/>
    </source>
</evidence>
<organism evidence="3 4">
    <name type="scientific">Emiliania huxleyi (strain CCMP1516)</name>
    <dbReference type="NCBI Taxonomy" id="280463"/>
    <lineage>
        <taxon>Eukaryota</taxon>
        <taxon>Haptista</taxon>
        <taxon>Haptophyta</taxon>
        <taxon>Prymnesiophyceae</taxon>
        <taxon>Isochrysidales</taxon>
        <taxon>Noelaerhabdaceae</taxon>
        <taxon>Emiliania</taxon>
    </lineage>
</organism>
<feature type="transmembrane region" description="Helical" evidence="2">
    <location>
        <begin position="318"/>
        <end position="341"/>
    </location>
</feature>
<dbReference type="AlphaFoldDB" id="A0A0D3K127"/>
<dbReference type="HOGENOM" id="CLU_372770_0_0_1"/>